<organism evidence="3 4">
    <name type="scientific">Pseudodesulfovibrio profundus</name>
    <dbReference type="NCBI Taxonomy" id="57320"/>
    <lineage>
        <taxon>Bacteria</taxon>
        <taxon>Pseudomonadati</taxon>
        <taxon>Thermodesulfobacteriota</taxon>
        <taxon>Desulfovibrionia</taxon>
        <taxon>Desulfovibrionales</taxon>
        <taxon>Desulfovibrionaceae</taxon>
    </lineage>
</organism>
<dbReference type="SUPFAM" id="SSF69318">
    <property type="entry name" value="Integrin alpha N-terminal domain"/>
    <property type="match status" value="1"/>
</dbReference>
<dbReference type="KEGG" id="pprf:DPRO_1415"/>
<proteinExistence type="predicted"/>
<dbReference type="OrthoDB" id="5422153at2"/>
<accession>A0A2C8F7A0</accession>
<dbReference type="RefSeq" id="WP_097011387.1">
    <property type="nucleotide sequence ID" value="NZ_LT907975.1"/>
</dbReference>
<dbReference type="InterPro" id="IPR028994">
    <property type="entry name" value="Integrin_alpha_N"/>
</dbReference>
<keyword evidence="1 2" id="KW-0732">Signal</keyword>
<keyword evidence="4" id="KW-1185">Reference proteome</keyword>
<feature type="chain" id="PRO_5012361115" description="VCBS repeat-containing protein" evidence="2">
    <location>
        <begin position="26"/>
        <end position="556"/>
    </location>
</feature>
<dbReference type="InterPro" id="IPR013517">
    <property type="entry name" value="FG-GAP"/>
</dbReference>
<evidence type="ECO:0000313" key="4">
    <source>
        <dbReference type="Proteomes" id="UP000219215"/>
    </source>
</evidence>
<evidence type="ECO:0000256" key="2">
    <source>
        <dbReference type="SAM" id="SignalP"/>
    </source>
</evidence>
<dbReference type="Pfam" id="PF13517">
    <property type="entry name" value="FG-GAP_3"/>
    <property type="match status" value="1"/>
</dbReference>
<gene>
    <name evidence="3" type="ORF">DPRO_1415</name>
</gene>
<dbReference type="Proteomes" id="UP000219215">
    <property type="component" value="Chromosome DPRO"/>
</dbReference>
<name>A0A2C8F7A0_9BACT</name>
<protein>
    <recommendedName>
        <fullName evidence="5">VCBS repeat-containing protein</fullName>
    </recommendedName>
</protein>
<dbReference type="EMBL" id="LT907975">
    <property type="protein sequence ID" value="SOB58309.1"/>
    <property type="molecule type" value="Genomic_DNA"/>
</dbReference>
<sequence length="556" mass="62130">MFNKRFAVALAALVAVILFAGPALAQTAKKYAVMPFTYAGPKKYSYFPKAFQASLNNDLEWSGRVVPADDSVVNNIKAPESTGEAINSLRSSGLDYVITGSIAIIDKSANLSINAVAADGSTWEKSSQMGIDEITPWLDEQSKAIQGDLFKRPGYSTAAAISSQTDIQDGVGESPVEVNSAFISADDRYQTDTLNPQFRYEGGTETIGRWRSQTLRYYSTSMVVEDADGDGNNEIFILHSKGIAAYRYNQGQLKLLDNMDMTPNTSFIRLEATDLDRDNVPELIVASYQMIYKKAQHAPEGRVRSHVLSFKNGKFEYLVKDYRKFLGVLRIPPMYSPILVAQDKGSRDFFDPKIEEAYLKDGDIVTGNRISRPEFANIYNMAYLPDGMGFKYVVIDDFHKMRVYGQTLEQLSITDMDTYNTSGIGLEYSERPLGLGGGSMDEMISTYNVPFRMITARLSTKDKYELLVNKDLSIASQVFERFKYFSQGEIHSLVWDGVGMNLAWKTRRIKGQVSDVYLADINNDGEKQLCVLLNTFPGGLGFKKRKTVVLAYDLNM</sequence>
<evidence type="ECO:0000256" key="1">
    <source>
        <dbReference type="ARBA" id="ARBA00022729"/>
    </source>
</evidence>
<reference evidence="4" key="1">
    <citation type="submission" date="2017-09" db="EMBL/GenBank/DDBJ databases">
        <authorList>
            <person name="Regsiter A."/>
            <person name="William W."/>
        </authorList>
    </citation>
    <scope>NUCLEOTIDE SEQUENCE [LARGE SCALE GENOMIC DNA]</scope>
    <source>
        <strain evidence="4">500-1</strain>
    </source>
</reference>
<evidence type="ECO:0000313" key="3">
    <source>
        <dbReference type="EMBL" id="SOB58309.1"/>
    </source>
</evidence>
<dbReference type="AlphaFoldDB" id="A0A2C8F7A0"/>
<evidence type="ECO:0008006" key="5">
    <source>
        <dbReference type="Google" id="ProtNLM"/>
    </source>
</evidence>
<feature type="signal peptide" evidence="2">
    <location>
        <begin position="1"/>
        <end position="25"/>
    </location>
</feature>